<dbReference type="Proteomes" id="UP000018890">
    <property type="component" value="Unassembled WGS sequence"/>
</dbReference>
<comment type="catalytic activity">
    <reaction evidence="10">
        <text>nicotinate beta-D-ribonucleotide + CO2 + diphosphate = quinolinate + 5-phospho-alpha-D-ribose 1-diphosphate + 2 H(+)</text>
        <dbReference type="Rhea" id="RHEA:12733"/>
        <dbReference type="ChEBI" id="CHEBI:15378"/>
        <dbReference type="ChEBI" id="CHEBI:16526"/>
        <dbReference type="ChEBI" id="CHEBI:29959"/>
        <dbReference type="ChEBI" id="CHEBI:33019"/>
        <dbReference type="ChEBI" id="CHEBI:57502"/>
        <dbReference type="ChEBI" id="CHEBI:58017"/>
        <dbReference type="EC" id="2.4.2.19"/>
    </reaction>
</comment>
<feature type="domain" description="Quinolinate phosphoribosyl transferase C-terminal" evidence="13">
    <location>
        <begin position="109"/>
        <end position="272"/>
    </location>
</feature>
<dbReference type="InterPro" id="IPR036068">
    <property type="entry name" value="Nicotinate_pribotase-like_C"/>
</dbReference>
<evidence type="ECO:0000256" key="10">
    <source>
        <dbReference type="ARBA" id="ARBA00047445"/>
    </source>
</evidence>
<evidence type="ECO:0000256" key="7">
    <source>
        <dbReference type="ARBA" id="ARBA00022676"/>
    </source>
</evidence>
<dbReference type="EMBL" id="BAUT01000015">
    <property type="protein sequence ID" value="GAE25918.1"/>
    <property type="molecule type" value="Genomic_DNA"/>
</dbReference>
<keyword evidence="6" id="KW-0662">Pyridine nucleotide biosynthesis</keyword>
<dbReference type="NCBIfam" id="TIGR00078">
    <property type="entry name" value="nadC"/>
    <property type="match status" value="1"/>
</dbReference>
<dbReference type="InterPro" id="IPR022412">
    <property type="entry name" value="Quinolinate_PRibosylTrfase_N"/>
</dbReference>
<reference evidence="15" key="1">
    <citation type="journal article" date="2014" name="Genome Announc.">
        <title>Draft Genome Sequences of Three Alkaliphilic Bacillus Strains, Bacillus wakoensis JCM 9140T, Bacillus akibai JCM 9157T, and Bacillus hemicellulosilyticus JCM 9152T.</title>
        <authorList>
            <person name="Yuki M."/>
            <person name="Oshima K."/>
            <person name="Suda W."/>
            <person name="Oshida Y."/>
            <person name="Kitamura K."/>
            <person name="Iida T."/>
            <person name="Hattori M."/>
            <person name="Ohkuma M."/>
        </authorList>
    </citation>
    <scope>NUCLEOTIDE SEQUENCE [LARGE SCALE GENOMIC DNA]</scope>
    <source>
        <strain evidence="15">JCM 9140</strain>
    </source>
</reference>
<dbReference type="PIRSF" id="PIRSF006250">
    <property type="entry name" value="NadC_ModD"/>
    <property type="match status" value="1"/>
</dbReference>
<evidence type="ECO:0000256" key="8">
    <source>
        <dbReference type="ARBA" id="ARBA00022679"/>
    </source>
</evidence>
<dbReference type="GO" id="GO:0005737">
    <property type="term" value="C:cytoplasm"/>
    <property type="evidence" value="ECO:0007669"/>
    <property type="project" value="TreeGrafter"/>
</dbReference>
<dbReference type="Pfam" id="PF02749">
    <property type="entry name" value="QRPTase_N"/>
    <property type="match status" value="1"/>
</dbReference>
<dbReference type="InterPro" id="IPR013785">
    <property type="entry name" value="Aldolase_TIM"/>
</dbReference>
<dbReference type="PANTHER" id="PTHR32179">
    <property type="entry name" value="NICOTINATE-NUCLEOTIDE PYROPHOSPHORYLASE [CARBOXYLATING]"/>
    <property type="match status" value="1"/>
</dbReference>
<evidence type="ECO:0000259" key="13">
    <source>
        <dbReference type="Pfam" id="PF01729"/>
    </source>
</evidence>
<comment type="subunit">
    <text evidence="4">Hexamer formed by 3 homodimers.</text>
</comment>
<dbReference type="SUPFAM" id="SSF54675">
    <property type="entry name" value="Nicotinate/Quinolinate PRTase N-terminal domain-like"/>
    <property type="match status" value="1"/>
</dbReference>
<evidence type="ECO:0000256" key="12">
    <source>
        <dbReference type="PIRNR" id="PIRNR006250"/>
    </source>
</evidence>
<dbReference type="EC" id="2.4.2.19" evidence="5"/>
<dbReference type="OrthoDB" id="9782546at2"/>
<evidence type="ECO:0000256" key="1">
    <source>
        <dbReference type="ARBA" id="ARBA00003237"/>
    </source>
</evidence>
<dbReference type="STRING" id="1236970.JCM9140_1940"/>
<dbReference type="InterPro" id="IPR027277">
    <property type="entry name" value="NadC/ModD"/>
</dbReference>
<comment type="similarity">
    <text evidence="3 12">Belongs to the NadC/ModD family.</text>
</comment>
<dbReference type="RefSeq" id="WP_034744982.1">
    <property type="nucleotide sequence ID" value="NZ_BAUT01000015.1"/>
</dbReference>
<name>W4Q2I8_9BACI</name>
<dbReference type="AlphaFoldDB" id="W4Q2I8"/>
<dbReference type="GO" id="GO:0004514">
    <property type="term" value="F:nicotinate-nucleotide diphosphorylase (carboxylating) activity"/>
    <property type="evidence" value="ECO:0007669"/>
    <property type="project" value="UniProtKB-EC"/>
</dbReference>
<dbReference type="CDD" id="cd01572">
    <property type="entry name" value="QPRTase"/>
    <property type="match status" value="1"/>
</dbReference>
<comment type="pathway">
    <text evidence="2">Cofactor biosynthesis; NAD(+) biosynthesis; nicotinate D-ribonucleotide from quinolinate: step 1/1.</text>
</comment>
<dbReference type="InterPro" id="IPR002638">
    <property type="entry name" value="Quinolinate_PRibosylTrfase_C"/>
</dbReference>
<evidence type="ECO:0000256" key="11">
    <source>
        <dbReference type="ARBA" id="ARBA00069173"/>
    </source>
</evidence>
<keyword evidence="7 12" id="KW-0328">Glycosyltransferase</keyword>
<comment type="caution">
    <text evidence="15">The sequence shown here is derived from an EMBL/GenBank/DDBJ whole genome shotgun (WGS) entry which is preliminary data.</text>
</comment>
<dbReference type="FunFam" id="3.90.1170.20:FF:000001">
    <property type="entry name" value="Nicotinate-nucleotide diphosphorylase (Carboxylating)"/>
    <property type="match status" value="1"/>
</dbReference>
<evidence type="ECO:0000256" key="2">
    <source>
        <dbReference type="ARBA" id="ARBA00004893"/>
    </source>
</evidence>
<gene>
    <name evidence="15" type="ORF">JCM9140_1940</name>
</gene>
<sequence length="280" mass="30469">MNTLLVKKHLEHFLIEDLGELDASSESAISKEAYGKARIIAKANGIMAGGELWSIGYELLDPTISVNVLVQEGEAFQKGDTIALLEGKIIALLAGERVLLNLVQRMSGIATMTHTAINVLGDEQIRICDTRKTTPGLRMFEKYAVRCGGGFNHRRGLSDAVMLKENHLLACGGIKSAVATVRSNVGHMVKIEVETTNEEEVIEAVEANADVIMFDNATPEEVKRYRAIVPESIITEASGGITLDNLASYRNTGVHYISLGCLTHSVKATDLSFLLEEERS</sequence>
<dbReference type="InterPro" id="IPR004393">
    <property type="entry name" value="NadC"/>
</dbReference>
<evidence type="ECO:0000256" key="6">
    <source>
        <dbReference type="ARBA" id="ARBA00022642"/>
    </source>
</evidence>
<dbReference type="FunFam" id="3.20.20.70:FF:000030">
    <property type="entry name" value="Nicotinate-nucleotide pyrophosphorylase, carboxylating"/>
    <property type="match status" value="1"/>
</dbReference>
<evidence type="ECO:0000256" key="3">
    <source>
        <dbReference type="ARBA" id="ARBA00009400"/>
    </source>
</evidence>
<dbReference type="GO" id="GO:0034213">
    <property type="term" value="P:quinolinate catabolic process"/>
    <property type="evidence" value="ECO:0007669"/>
    <property type="project" value="TreeGrafter"/>
</dbReference>
<dbReference type="InterPro" id="IPR037128">
    <property type="entry name" value="Quinolinate_PRibosylTase_N_sf"/>
</dbReference>
<feature type="domain" description="Quinolinate phosphoribosyl transferase N-terminal" evidence="14">
    <location>
        <begin position="22"/>
        <end position="107"/>
    </location>
</feature>
<evidence type="ECO:0000259" key="14">
    <source>
        <dbReference type="Pfam" id="PF02749"/>
    </source>
</evidence>
<keyword evidence="16" id="KW-1185">Reference proteome</keyword>
<organism evidence="15 16">
    <name type="scientific">Halalkalibacter wakoensis JCM 9140</name>
    <dbReference type="NCBI Taxonomy" id="1236970"/>
    <lineage>
        <taxon>Bacteria</taxon>
        <taxon>Bacillati</taxon>
        <taxon>Bacillota</taxon>
        <taxon>Bacilli</taxon>
        <taxon>Bacillales</taxon>
        <taxon>Bacillaceae</taxon>
        <taxon>Halalkalibacter</taxon>
    </lineage>
</organism>
<dbReference type="UniPathway" id="UPA00253">
    <property type="reaction ID" value="UER00331"/>
</dbReference>
<proteinExistence type="inferred from homology"/>
<evidence type="ECO:0000256" key="4">
    <source>
        <dbReference type="ARBA" id="ARBA00011218"/>
    </source>
</evidence>
<evidence type="ECO:0000313" key="15">
    <source>
        <dbReference type="EMBL" id="GAE25918.1"/>
    </source>
</evidence>
<accession>W4Q2I8</accession>
<dbReference type="PANTHER" id="PTHR32179:SF3">
    <property type="entry name" value="NICOTINATE-NUCLEOTIDE PYROPHOSPHORYLASE [CARBOXYLATING]"/>
    <property type="match status" value="1"/>
</dbReference>
<dbReference type="Gene3D" id="3.90.1170.20">
    <property type="entry name" value="Quinolinate phosphoribosyl transferase, N-terminal domain"/>
    <property type="match status" value="1"/>
</dbReference>
<protein>
    <recommendedName>
        <fullName evidence="11">Probable nicotinate-nucleotide pyrophosphorylase [carboxylating]</fullName>
        <ecNumber evidence="5">2.4.2.19</ecNumber>
    </recommendedName>
    <alternativeName>
        <fullName evidence="9">Quinolinate phosphoribosyltransferase [decarboxylating]</fullName>
    </alternativeName>
</protein>
<dbReference type="SUPFAM" id="SSF51690">
    <property type="entry name" value="Nicotinate/Quinolinate PRTase C-terminal domain-like"/>
    <property type="match status" value="1"/>
</dbReference>
<evidence type="ECO:0000313" key="16">
    <source>
        <dbReference type="Proteomes" id="UP000018890"/>
    </source>
</evidence>
<dbReference type="Gene3D" id="3.20.20.70">
    <property type="entry name" value="Aldolase class I"/>
    <property type="match status" value="1"/>
</dbReference>
<comment type="function">
    <text evidence="1">Involved in the catabolism of quinolinic acid (QA).</text>
</comment>
<dbReference type="Pfam" id="PF01729">
    <property type="entry name" value="QRPTase_C"/>
    <property type="match status" value="1"/>
</dbReference>
<evidence type="ECO:0000256" key="9">
    <source>
        <dbReference type="ARBA" id="ARBA00033102"/>
    </source>
</evidence>
<dbReference type="GO" id="GO:0009435">
    <property type="term" value="P:NAD+ biosynthetic process"/>
    <property type="evidence" value="ECO:0007669"/>
    <property type="project" value="UniProtKB-UniPathway"/>
</dbReference>
<keyword evidence="8 12" id="KW-0808">Transferase</keyword>
<evidence type="ECO:0000256" key="5">
    <source>
        <dbReference type="ARBA" id="ARBA00011944"/>
    </source>
</evidence>